<proteinExistence type="predicted"/>
<protein>
    <recommendedName>
        <fullName evidence="11">DNA polymerase eta</fullName>
    </recommendedName>
</protein>
<keyword evidence="5" id="KW-0227">DNA damage</keyword>
<dbReference type="InterPro" id="IPR001126">
    <property type="entry name" value="UmuC"/>
</dbReference>
<evidence type="ECO:0000256" key="1">
    <source>
        <dbReference type="ARBA" id="ARBA00004123"/>
    </source>
</evidence>
<dbReference type="VEuPathDB" id="FungiDB:CH63R_09558"/>
<dbReference type="Gene3D" id="3.30.1490.100">
    <property type="entry name" value="DNA polymerase, Y-family, little finger domain"/>
    <property type="match status" value="1"/>
</dbReference>
<dbReference type="GO" id="GO:0035861">
    <property type="term" value="C:site of double-strand break"/>
    <property type="evidence" value="ECO:0007669"/>
    <property type="project" value="TreeGrafter"/>
</dbReference>
<dbReference type="Gene3D" id="3.30.70.270">
    <property type="match status" value="1"/>
</dbReference>
<reference evidence="16" key="1">
    <citation type="journal article" date="2017" name="BMC Genomics">
        <title>Gapless genome assembly of Colletotrichum higginsianum reveals chromosome structure and association of transposable elements with secondary metabolite gene clusters.</title>
        <authorList>
            <person name="Dallery J.-F."/>
            <person name="Lapalu N."/>
            <person name="Zampounis A."/>
            <person name="Pigne S."/>
            <person name="Luyten I."/>
            <person name="Amselem J."/>
            <person name="Wittenberg A.H.J."/>
            <person name="Zhou S."/>
            <person name="de Queiroz M.V."/>
            <person name="Robin G.P."/>
            <person name="Auger A."/>
            <person name="Hainaut M."/>
            <person name="Henrissat B."/>
            <person name="Kim K.-T."/>
            <person name="Lee Y.-H."/>
            <person name="Lespinet O."/>
            <person name="Schwartz D.C."/>
            <person name="Thon M.R."/>
            <person name="O'Connell R.J."/>
        </authorList>
    </citation>
    <scope>NUCLEOTIDE SEQUENCE [LARGE SCALE GENOMIC DNA]</scope>
    <source>
        <strain evidence="16">IMI 349063</strain>
    </source>
</reference>
<dbReference type="PROSITE" id="PS50173">
    <property type="entry name" value="UMUC"/>
    <property type="match status" value="1"/>
</dbReference>
<dbReference type="EMBL" id="LTAN01000006">
    <property type="protein sequence ID" value="OBR08037.1"/>
    <property type="molecule type" value="Genomic_DNA"/>
</dbReference>
<dbReference type="Pfam" id="PF18439">
    <property type="entry name" value="zf_UBZ"/>
    <property type="match status" value="1"/>
</dbReference>
<dbReference type="GO" id="GO:0008270">
    <property type="term" value="F:zinc ion binding"/>
    <property type="evidence" value="ECO:0007669"/>
    <property type="project" value="UniProtKB-KW"/>
</dbReference>
<keyword evidence="8" id="KW-0496">Mitochondrion</keyword>
<keyword evidence="10" id="KW-0539">Nucleus</keyword>
<dbReference type="PROSITE" id="PS51907">
    <property type="entry name" value="ZF_UBZ3"/>
    <property type="match status" value="1"/>
</dbReference>
<keyword evidence="4" id="KW-0479">Metal-binding</keyword>
<name>A0A1B7Y7R8_COLHI</name>
<dbReference type="GO" id="GO:0003684">
    <property type="term" value="F:damaged DNA binding"/>
    <property type="evidence" value="ECO:0007669"/>
    <property type="project" value="InterPro"/>
</dbReference>
<keyword evidence="16" id="KW-1185">Reference proteome</keyword>
<dbReference type="PIRSF" id="PIRSF036603">
    <property type="entry name" value="DPol_eta"/>
    <property type="match status" value="1"/>
</dbReference>
<evidence type="ECO:0000256" key="9">
    <source>
        <dbReference type="ARBA" id="ARBA00023204"/>
    </source>
</evidence>
<organism evidence="15 16">
    <name type="scientific">Colletotrichum higginsianum (strain IMI 349063)</name>
    <name type="common">Crucifer anthracnose fungus</name>
    <dbReference type="NCBI Taxonomy" id="759273"/>
    <lineage>
        <taxon>Eukaryota</taxon>
        <taxon>Fungi</taxon>
        <taxon>Dikarya</taxon>
        <taxon>Ascomycota</taxon>
        <taxon>Pezizomycotina</taxon>
        <taxon>Sordariomycetes</taxon>
        <taxon>Hypocreomycetidae</taxon>
        <taxon>Glomerellales</taxon>
        <taxon>Glomerellaceae</taxon>
        <taxon>Colletotrichum</taxon>
        <taxon>Colletotrichum destructivum species complex</taxon>
    </lineage>
</organism>
<dbReference type="GO" id="GO:0070987">
    <property type="term" value="P:error-free translesion synthesis"/>
    <property type="evidence" value="ECO:0007669"/>
    <property type="project" value="UniProtKB-ARBA"/>
</dbReference>
<dbReference type="Gene3D" id="1.10.150.20">
    <property type="entry name" value="5' to 3' exonuclease, C-terminal subdomain"/>
    <property type="match status" value="1"/>
</dbReference>
<evidence type="ECO:0000256" key="7">
    <source>
        <dbReference type="ARBA" id="ARBA00022833"/>
    </source>
</evidence>
<keyword evidence="6" id="KW-0863">Zinc-finger</keyword>
<keyword evidence="7" id="KW-0862">Zinc</keyword>
<evidence type="ECO:0000259" key="13">
    <source>
        <dbReference type="PROSITE" id="PS50173"/>
    </source>
</evidence>
<gene>
    <name evidence="15" type="ORF">CH63R_09558</name>
</gene>
<dbReference type="Proteomes" id="UP000092177">
    <property type="component" value="Chromosome 6"/>
</dbReference>
<dbReference type="GeneID" id="28868639"/>
<dbReference type="GO" id="GO:0042276">
    <property type="term" value="P:error-prone translesion synthesis"/>
    <property type="evidence" value="ECO:0007669"/>
    <property type="project" value="TreeGrafter"/>
</dbReference>
<dbReference type="InterPro" id="IPR043502">
    <property type="entry name" value="DNA/RNA_pol_sf"/>
</dbReference>
<dbReference type="RefSeq" id="XP_018156555.1">
    <property type="nucleotide sequence ID" value="XM_018304532.1"/>
</dbReference>
<evidence type="ECO:0000313" key="16">
    <source>
        <dbReference type="Proteomes" id="UP000092177"/>
    </source>
</evidence>
<dbReference type="OrthoDB" id="5723at2759"/>
<dbReference type="PANTHER" id="PTHR45873">
    <property type="entry name" value="DNA POLYMERASE ETA"/>
    <property type="match status" value="1"/>
</dbReference>
<dbReference type="SUPFAM" id="SSF100879">
    <property type="entry name" value="Lesion bypass DNA polymerase (Y-family), little finger domain"/>
    <property type="match status" value="1"/>
</dbReference>
<accession>A0A1B7Y7R8</accession>
<dbReference type="KEGG" id="chig:CH63R_09558"/>
<feature type="domain" description="UmuC" evidence="13">
    <location>
        <begin position="42"/>
        <end position="303"/>
    </location>
</feature>
<evidence type="ECO:0000256" key="6">
    <source>
        <dbReference type="ARBA" id="ARBA00022771"/>
    </source>
</evidence>
<dbReference type="GO" id="GO:0006281">
    <property type="term" value="P:DNA repair"/>
    <property type="evidence" value="ECO:0007669"/>
    <property type="project" value="UniProtKB-KW"/>
</dbReference>
<keyword evidence="3" id="KW-0808">Transferase</keyword>
<evidence type="ECO:0000256" key="11">
    <source>
        <dbReference type="ARBA" id="ARBA00044975"/>
    </source>
</evidence>
<dbReference type="GO" id="GO:0009314">
    <property type="term" value="P:response to radiation"/>
    <property type="evidence" value="ECO:0007669"/>
    <property type="project" value="TreeGrafter"/>
</dbReference>
<sequence>MCTPNVALPADSADPMAACSQFTHYDLHLLAQSSPESPLRVVALVDYDSFYAQYEAVRLGLPASQPLAVRQWNAIIALNYPAKQHGLKRGISVDEARRLCPGITIQHIPTWREGDDQWRYREDVLDHLTTDKASLDPYRHMSRKTIQLVRDLFPASPDPIIERASVDEFYLDLSTQVYRTLLDRFPDITSDTISTQKLPLPAVKNPLNWQMDRVMNPPERGDHGESPDWDDVALSVGADIVRNIREHIKQRLRLTTSAGVSHNKLLAKVASRMQKPAGQTVIRTKSIGSVLSALKATSLPGLGRQLGQKAVQGLGSDNIFDLLQVPLATMITQLGSEQGHRVYAAIRGADRGAVVPRCQVQSLLSAKTFVPPVASLQQASKWLRIFAADLEARLHDLDVSSDFPRRPKTIAVHHHVRGRFGPTRSKQAPIALQTMINQDTLFDLSYALLTALTADGESWPCQSISVSLLNMDSRAPEKGRITSFFAPSAVHSSQRRRRSSSGPEINVENERKKKMRSSIEHLEPTEMSDTSSISVVDGRGTSSGVLTSPSLPWRESQYECPLCNGSVEPEDVLEHLDWHVAEQIQHQENEPKR</sequence>
<dbReference type="InterPro" id="IPR043128">
    <property type="entry name" value="Rev_trsase/Diguanyl_cyclase"/>
</dbReference>
<keyword evidence="9" id="KW-0234">DNA repair</keyword>
<evidence type="ECO:0000256" key="2">
    <source>
        <dbReference type="ARBA" id="ARBA00004173"/>
    </source>
</evidence>
<feature type="domain" description="UBZ3-type" evidence="14">
    <location>
        <begin position="553"/>
        <end position="587"/>
    </location>
</feature>
<dbReference type="InterPro" id="IPR041298">
    <property type="entry name" value="UBZ3"/>
</dbReference>
<dbReference type="PANTHER" id="PTHR45873:SF1">
    <property type="entry name" value="DNA POLYMERASE ETA"/>
    <property type="match status" value="1"/>
</dbReference>
<evidence type="ECO:0000256" key="10">
    <source>
        <dbReference type="ARBA" id="ARBA00023242"/>
    </source>
</evidence>
<feature type="compositionally biased region" description="Polar residues" evidence="12">
    <location>
        <begin position="527"/>
        <end position="550"/>
    </location>
</feature>
<feature type="region of interest" description="Disordered" evidence="12">
    <location>
        <begin position="487"/>
        <end position="550"/>
    </location>
</feature>
<evidence type="ECO:0000256" key="8">
    <source>
        <dbReference type="ARBA" id="ARBA00023128"/>
    </source>
</evidence>
<dbReference type="SUPFAM" id="SSF56672">
    <property type="entry name" value="DNA/RNA polymerases"/>
    <property type="match status" value="1"/>
</dbReference>
<dbReference type="Gene3D" id="3.40.1170.60">
    <property type="match status" value="1"/>
</dbReference>
<evidence type="ECO:0000256" key="12">
    <source>
        <dbReference type="SAM" id="MobiDB-lite"/>
    </source>
</evidence>
<evidence type="ECO:0000256" key="3">
    <source>
        <dbReference type="ARBA" id="ARBA00022679"/>
    </source>
</evidence>
<dbReference type="FunFam" id="3.40.1170.60:FF:000008">
    <property type="entry name" value="DNA polymerase eta subunit"/>
    <property type="match status" value="1"/>
</dbReference>
<comment type="caution">
    <text evidence="15">The sequence shown here is derived from an EMBL/GenBank/DDBJ whole genome shotgun (WGS) entry which is preliminary data.</text>
</comment>
<dbReference type="InterPro" id="IPR036775">
    <property type="entry name" value="DNA_pol_Y-fam_lit_finger_sf"/>
</dbReference>
<dbReference type="GO" id="GO:0005657">
    <property type="term" value="C:replication fork"/>
    <property type="evidence" value="ECO:0007669"/>
    <property type="project" value="UniProtKB-ARBA"/>
</dbReference>
<dbReference type="Pfam" id="PF11799">
    <property type="entry name" value="IMS_C"/>
    <property type="match status" value="1"/>
</dbReference>
<comment type="subcellular location">
    <subcellularLocation>
        <location evidence="2">Mitochondrion</location>
    </subcellularLocation>
    <subcellularLocation>
        <location evidence="1">Nucleus</location>
    </subcellularLocation>
</comment>
<dbReference type="AlphaFoldDB" id="A0A1B7Y7R8"/>
<evidence type="ECO:0000256" key="4">
    <source>
        <dbReference type="ARBA" id="ARBA00022723"/>
    </source>
</evidence>
<dbReference type="Pfam" id="PF00817">
    <property type="entry name" value="IMS"/>
    <property type="match status" value="1"/>
</dbReference>
<evidence type="ECO:0000256" key="5">
    <source>
        <dbReference type="ARBA" id="ARBA00022763"/>
    </source>
</evidence>
<dbReference type="InterPro" id="IPR017961">
    <property type="entry name" value="DNA_pol_Y-fam_little_finger"/>
</dbReference>
<dbReference type="GO" id="GO:0005739">
    <property type="term" value="C:mitochondrion"/>
    <property type="evidence" value="ECO:0007669"/>
    <property type="project" value="UniProtKB-SubCell"/>
</dbReference>
<evidence type="ECO:0000313" key="15">
    <source>
        <dbReference type="EMBL" id="OBR08037.1"/>
    </source>
</evidence>
<dbReference type="InterPro" id="IPR052230">
    <property type="entry name" value="DNA_polymerase_eta"/>
</dbReference>
<evidence type="ECO:0000259" key="14">
    <source>
        <dbReference type="PROSITE" id="PS51907"/>
    </source>
</evidence>
<dbReference type="GO" id="GO:0007064">
    <property type="term" value="P:mitotic sister chromatid cohesion"/>
    <property type="evidence" value="ECO:0007669"/>
    <property type="project" value="UniProtKB-ARBA"/>
</dbReference>
<dbReference type="GO" id="GO:0003887">
    <property type="term" value="F:DNA-directed DNA polymerase activity"/>
    <property type="evidence" value="ECO:0007669"/>
    <property type="project" value="TreeGrafter"/>
</dbReference>
<dbReference type="GO" id="GO:0005634">
    <property type="term" value="C:nucleus"/>
    <property type="evidence" value="ECO:0007669"/>
    <property type="project" value="UniProtKB-SubCell"/>
</dbReference>